<comment type="caution">
    <text evidence="1">The sequence shown here is derived from an EMBL/GenBank/DDBJ whole genome shotgun (WGS) entry which is preliminary data.</text>
</comment>
<dbReference type="STRING" id="135739.BTO32_17270"/>
<protein>
    <recommendedName>
        <fullName evidence="3">Glycosyltransferase</fullName>
    </recommendedName>
</protein>
<dbReference type="InterPro" id="IPR029044">
    <property type="entry name" value="Nucleotide-diphossugar_trans"/>
</dbReference>
<organism evidence="1 2">
    <name type="scientific">Marinobacter lutaoensis</name>
    <dbReference type="NCBI Taxonomy" id="135739"/>
    <lineage>
        <taxon>Bacteria</taxon>
        <taxon>Pseudomonadati</taxon>
        <taxon>Pseudomonadota</taxon>
        <taxon>Gammaproteobacteria</taxon>
        <taxon>Pseudomonadales</taxon>
        <taxon>Marinobacteraceae</taxon>
        <taxon>Marinobacter</taxon>
    </lineage>
</organism>
<dbReference type="AlphaFoldDB" id="A0A1V2DNL3"/>
<evidence type="ECO:0008006" key="3">
    <source>
        <dbReference type="Google" id="ProtNLM"/>
    </source>
</evidence>
<dbReference type="Gene3D" id="3.90.550.10">
    <property type="entry name" value="Spore Coat Polysaccharide Biosynthesis Protein SpsA, Chain A"/>
    <property type="match status" value="1"/>
</dbReference>
<sequence>MHQNPDTVTSAVFLQFAKWPEAGRVKTRLVPALGVAGALQAHVTLVRAVLDNLCATGYPVQFWWDREVLDADPGAELILDDVRAAGIGQWVQQGDTLGERMTAALGEALATFERAVVVGSDCPSVDPGYARDAVSALATHDVVLGPSDDGGYVLIGARRVVPDMLAGIEWGTPAVLRQTCERLERLGLRYCLLEPRWDVDEPEDWARFLKMAGETQPAGTAG</sequence>
<dbReference type="PANTHER" id="PTHR36529">
    <property type="entry name" value="SLL1095 PROTEIN"/>
    <property type="match status" value="1"/>
</dbReference>
<dbReference type="SUPFAM" id="SSF53448">
    <property type="entry name" value="Nucleotide-diphospho-sugar transferases"/>
    <property type="match status" value="1"/>
</dbReference>
<dbReference type="Proteomes" id="UP000189339">
    <property type="component" value="Unassembled WGS sequence"/>
</dbReference>
<gene>
    <name evidence="1" type="ORF">BTO32_17270</name>
</gene>
<dbReference type="PANTHER" id="PTHR36529:SF1">
    <property type="entry name" value="GLYCOSYLTRANSFERASE"/>
    <property type="match status" value="1"/>
</dbReference>
<reference evidence="1 2" key="1">
    <citation type="submission" date="2016-12" db="EMBL/GenBank/DDBJ databases">
        <title>Marinobacter lutaoensis whole genome sequencing.</title>
        <authorList>
            <person name="Verma A."/>
            <person name="Krishnamurthi S."/>
        </authorList>
    </citation>
    <scope>NUCLEOTIDE SEQUENCE [LARGE SCALE GENOMIC DNA]</scope>
    <source>
        <strain evidence="1 2">T5054</strain>
    </source>
</reference>
<name>A0A1V2DNL3_9GAMM</name>
<accession>A0A1V2DNL3</accession>
<evidence type="ECO:0000313" key="2">
    <source>
        <dbReference type="Proteomes" id="UP000189339"/>
    </source>
</evidence>
<proteinExistence type="predicted"/>
<dbReference type="EMBL" id="MSCW01000015">
    <property type="protein sequence ID" value="ONF42119.1"/>
    <property type="molecule type" value="Genomic_DNA"/>
</dbReference>
<dbReference type="NCBIfam" id="TIGR04282">
    <property type="entry name" value="glyco_like_cofC"/>
    <property type="match status" value="1"/>
</dbReference>
<dbReference type="RefSeq" id="WP_076725935.1">
    <property type="nucleotide sequence ID" value="NZ_MSCW01000015.1"/>
</dbReference>
<dbReference type="OrthoDB" id="9798250at2"/>
<evidence type="ECO:0000313" key="1">
    <source>
        <dbReference type="EMBL" id="ONF42119.1"/>
    </source>
</evidence>
<dbReference type="InterPro" id="IPR018641">
    <property type="entry name" value="Trfase_1_rSAM/seldom-assoc"/>
</dbReference>
<dbReference type="Pfam" id="PF09837">
    <property type="entry name" value="DUF2064"/>
    <property type="match status" value="1"/>
</dbReference>
<keyword evidence="2" id="KW-1185">Reference proteome</keyword>